<evidence type="ECO:0000313" key="2">
    <source>
        <dbReference type="Proteomes" id="UP000243052"/>
    </source>
</evidence>
<keyword evidence="2" id="KW-1185">Reference proteome</keyword>
<evidence type="ECO:0000313" key="1">
    <source>
        <dbReference type="EMBL" id="AMD21821.1"/>
    </source>
</evidence>
<organism evidence="1 2">
    <name type="scientific">Eremothecium sinecaudum</name>
    <dbReference type="NCBI Taxonomy" id="45286"/>
    <lineage>
        <taxon>Eukaryota</taxon>
        <taxon>Fungi</taxon>
        <taxon>Dikarya</taxon>
        <taxon>Ascomycota</taxon>
        <taxon>Saccharomycotina</taxon>
        <taxon>Saccharomycetes</taxon>
        <taxon>Saccharomycetales</taxon>
        <taxon>Saccharomycetaceae</taxon>
        <taxon>Eremothecium</taxon>
    </lineage>
</organism>
<dbReference type="STRING" id="45286.A0A0X8HU13"/>
<dbReference type="Pfam" id="PF17119">
    <property type="entry name" value="MMU163"/>
    <property type="match status" value="1"/>
</dbReference>
<dbReference type="AlphaFoldDB" id="A0A0X8HU13"/>
<dbReference type="OrthoDB" id="5329385at2759"/>
<dbReference type="GeneID" id="28725132"/>
<gene>
    <name evidence="1" type="ORF">AW171_hschr63798</name>
</gene>
<accession>A0A0X8HU13</accession>
<dbReference type="RefSeq" id="XP_017988817.1">
    <property type="nucleotide sequence ID" value="XM_018133057.1"/>
</dbReference>
<dbReference type="Proteomes" id="UP000243052">
    <property type="component" value="Chromosome vi"/>
</dbReference>
<protein>
    <submittedName>
        <fullName evidence="1">HFL035Wp</fullName>
    </submittedName>
</protein>
<reference evidence="1 2" key="1">
    <citation type="submission" date="2016-01" db="EMBL/GenBank/DDBJ databases">
        <title>Genome sequence of the yeast Holleya sinecauda.</title>
        <authorList>
            <person name="Dietrich F.S."/>
        </authorList>
    </citation>
    <scope>NUCLEOTIDE SEQUENCE [LARGE SCALE GENOMIC DNA]</scope>
    <source>
        <strain evidence="1 2">ATCC 58844</strain>
    </source>
</reference>
<name>A0A0X8HU13_9SACH</name>
<sequence length="219" mass="25222">MARMVNIGESIRFCTRRYLCANGGQHANLGDMVTYLKEKTPRLLTECIDNSKLHENVKLRVMPLTRPYIPEASGISHYKAAWKMMQVAMNTFVIRQPCILEIQSMEVDKDQRLIKMRWETVQQPTVGEKQEETPLSGSEKWNSTSVEEFLLRLGMRHNEKWLQGLKKHTKLNNHVVSGLFVFELCENNERITCHTIDEVQLTEEGQEQSNKGGAKAFAI</sequence>
<dbReference type="InterPro" id="IPR031342">
    <property type="entry name" value="Mug163-like"/>
</dbReference>
<dbReference type="EMBL" id="CP014246">
    <property type="protein sequence ID" value="AMD21821.1"/>
    <property type="molecule type" value="Genomic_DNA"/>
</dbReference>
<proteinExistence type="predicted"/>